<dbReference type="InterPro" id="IPR011701">
    <property type="entry name" value="MFS"/>
</dbReference>
<feature type="transmembrane region" description="Helical" evidence="6">
    <location>
        <begin position="16"/>
        <end position="36"/>
    </location>
</feature>
<keyword evidence="5 6" id="KW-0472">Membrane</keyword>
<dbReference type="OrthoDB" id="370281at2759"/>
<reference evidence="7" key="1">
    <citation type="submission" date="2020-09" db="EMBL/GenBank/DDBJ databases">
        <authorList>
            <person name="Kikuchi T."/>
        </authorList>
    </citation>
    <scope>NUCLEOTIDE SEQUENCE</scope>
    <source>
        <strain evidence="7">Ka4C1</strain>
    </source>
</reference>
<keyword evidence="3 6" id="KW-0812">Transmembrane</keyword>
<feature type="transmembrane region" description="Helical" evidence="6">
    <location>
        <begin position="198"/>
        <end position="224"/>
    </location>
</feature>
<feature type="transmembrane region" description="Helical" evidence="6">
    <location>
        <begin position="394"/>
        <end position="414"/>
    </location>
</feature>
<feature type="transmembrane region" description="Helical" evidence="6">
    <location>
        <begin position="48"/>
        <end position="70"/>
    </location>
</feature>
<feature type="transmembrane region" description="Helical" evidence="6">
    <location>
        <begin position="236"/>
        <end position="260"/>
    </location>
</feature>
<dbReference type="PANTHER" id="PTHR23510:SF3">
    <property type="entry name" value="MAJOR FACILITATOR SUPERFAMILY DOMAIN-CONTAINING PROTEIN 8"/>
    <property type="match status" value="1"/>
</dbReference>
<evidence type="ECO:0000256" key="6">
    <source>
        <dbReference type="SAM" id="Phobius"/>
    </source>
</evidence>
<dbReference type="Proteomes" id="UP000659654">
    <property type="component" value="Unassembled WGS sequence"/>
</dbReference>
<gene>
    <name evidence="7" type="ORF">BXYJ_LOCUS13570</name>
</gene>
<evidence type="ECO:0000256" key="4">
    <source>
        <dbReference type="ARBA" id="ARBA00022989"/>
    </source>
</evidence>
<feature type="transmembrane region" description="Helical" evidence="6">
    <location>
        <begin position="111"/>
        <end position="132"/>
    </location>
</feature>
<dbReference type="PANTHER" id="PTHR23510">
    <property type="entry name" value="INNER MEMBRANE TRANSPORT PROTEIN YAJR"/>
    <property type="match status" value="1"/>
</dbReference>
<dbReference type="InterPro" id="IPR036259">
    <property type="entry name" value="MFS_trans_sf"/>
</dbReference>
<comment type="subcellular location">
    <subcellularLocation>
        <location evidence="1">Endomembrane system</location>
        <topology evidence="1">Multi-pass membrane protein</topology>
    </subcellularLocation>
</comment>
<feature type="transmembrane region" description="Helical" evidence="6">
    <location>
        <begin position="363"/>
        <end position="388"/>
    </location>
</feature>
<sequence length="443" mass="49231">MWPFMQSADPQCTESFFGFIVAAYSVGGILTTQFFSRWNFKSSSLRSPLITAVGCSIVGNSVYFAIPLFPLEFRKWAMLAARFVVGFGDNSLHLLHGYVCTAPRAEDRPKALAILTVGYALGMVFGPLTQLAVNPLGTKQIKILGQLYFNMFTAPAVVAVVIGLLTIVITRFFFTEIYAGIESKQSESAKNLEPPNKIALALCFTGRFVQFFTFACLEAIGASYVETIFAETKENVVQFLAITNISTALVAMAVYFGYIFCQLGQRVVARKVVILALISFGLFYTTTFLWPFTNDTIKIYSENDTDQLGCNRNRFSWCDSLPKSNKWIYFSAFVLFVGLGWPNMVVCLGNVLSSVIGPRNQAYYQGIFQACAGAGRLLAPIIMSSIYHNFGPRFVWSIEIAMPLTMALIFTVFYRHLTPLQIEKNHEELDGTSDTAITSKITT</sequence>
<evidence type="ECO:0000256" key="3">
    <source>
        <dbReference type="ARBA" id="ARBA00022692"/>
    </source>
</evidence>
<proteinExistence type="predicted"/>
<comment type="caution">
    <text evidence="7">The sequence shown here is derived from an EMBL/GenBank/DDBJ whole genome shotgun (WGS) entry which is preliminary data.</text>
</comment>
<dbReference type="AlphaFoldDB" id="A0A7I8X3H3"/>
<dbReference type="InterPro" id="IPR051068">
    <property type="entry name" value="MFS_Domain-Containing_Protein"/>
</dbReference>
<dbReference type="GO" id="GO:0005765">
    <property type="term" value="C:lysosomal membrane"/>
    <property type="evidence" value="ECO:0007669"/>
    <property type="project" value="TreeGrafter"/>
</dbReference>
<evidence type="ECO:0000313" key="8">
    <source>
        <dbReference type="Proteomes" id="UP000659654"/>
    </source>
</evidence>
<dbReference type="EMBL" id="CAJFCV020000006">
    <property type="protein sequence ID" value="CAG9128631.1"/>
    <property type="molecule type" value="Genomic_DNA"/>
</dbReference>
<dbReference type="Gene3D" id="1.20.1250.20">
    <property type="entry name" value="MFS general substrate transporter like domains"/>
    <property type="match status" value="1"/>
</dbReference>
<keyword evidence="2" id="KW-0813">Transport</keyword>
<evidence type="ECO:0000256" key="1">
    <source>
        <dbReference type="ARBA" id="ARBA00004127"/>
    </source>
</evidence>
<dbReference type="GO" id="GO:0022857">
    <property type="term" value="F:transmembrane transporter activity"/>
    <property type="evidence" value="ECO:0007669"/>
    <property type="project" value="InterPro"/>
</dbReference>
<name>A0A7I8X3H3_BURXY</name>
<evidence type="ECO:0000256" key="2">
    <source>
        <dbReference type="ARBA" id="ARBA00022448"/>
    </source>
</evidence>
<evidence type="ECO:0000256" key="5">
    <source>
        <dbReference type="ARBA" id="ARBA00023136"/>
    </source>
</evidence>
<protein>
    <submittedName>
        <fullName evidence="7">(pine wood nematode) hypothetical protein</fullName>
    </submittedName>
</protein>
<dbReference type="EMBL" id="CAJFDI010000006">
    <property type="protein sequence ID" value="CAD5233479.1"/>
    <property type="molecule type" value="Genomic_DNA"/>
</dbReference>
<keyword evidence="8" id="KW-1185">Reference proteome</keyword>
<evidence type="ECO:0000313" key="7">
    <source>
        <dbReference type="EMBL" id="CAD5233479.1"/>
    </source>
</evidence>
<organism evidence="7 8">
    <name type="scientific">Bursaphelenchus xylophilus</name>
    <name type="common">Pinewood nematode worm</name>
    <name type="synonym">Aphelenchoides xylophilus</name>
    <dbReference type="NCBI Taxonomy" id="6326"/>
    <lineage>
        <taxon>Eukaryota</taxon>
        <taxon>Metazoa</taxon>
        <taxon>Ecdysozoa</taxon>
        <taxon>Nematoda</taxon>
        <taxon>Chromadorea</taxon>
        <taxon>Rhabditida</taxon>
        <taxon>Tylenchina</taxon>
        <taxon>Tylenchomorpha</taxon>
        <taxon>Aphelenchoidea</taxon>
        <taxon>Aphelenchoididae</taxon>
        <taxon>Bursaphelenchus</taxon>
    </lineage>
</organism>
<dbReference type="Proteomes" id="UP000582659">
    <property type="component" value="Unassembled WGS sequence"/>
</dbReference>
<feature type="transmembrane region" description="Helical" evidence="6">
    <location>
        <begin position="327"/>
        <end position="351"/>
    </location>
</feature>
<dbReference type="GO" id="GO:0012505">
    <property type="term" value="C:endomembrane system"/>
    <property type="evidence" value="ECO:0007669"/>
    <property type="project" value="UniProtKB-SubCell"/>
</dbReference>
<dbReference type="SUPFAM" id="SSF103473">
    <property type="entry name" value="MFS general substrate transporter"/>
    <property type="match status" value="1"/>
</dbReference>
<keyword evidence="4 6" id="KW-1133">Transmembrane helix</keyword>
<accession>A0A7I8X3H3</accession>
<feature type="transmembrane region" description="Helical" evidence="6">
    <location>
        <begin position="152"/>
        <end position="174"/>
    </location>
</feature>
<dbReference type="Pfam" id="PF07690">
    <property type="entry name" value="MFS_1"/>
    <property type="match status" value="1"/>
</dbReference>
<feature type="transmembrane region" description="Helical" evidence="6">
    <location>
        <begin position="272"/>
        <end position="292"/>
    </location>
</feature>